<evidence type="ECO:0000313" key="2">
    <source>
        <dbReference type="Proteomes" id="UP000009144"/>
    </source>
</evidence>
<dbReference type="HOGENOM" id="CLU_074587_1_0_6"/>
<dbReference type="KEGG" id="mej:Q7A_235"/>
<name>I1XFC5_METNJ</name>
<dbReference type="eggNOG" id="ENOG502Z9NJ">
    <property type="taxonomic scope" value="Bacteria"/>
</dbReference>
<evidence type="ECO:0000313" key="1">
    <source>
        <dbReference type="EMBL" id="AFI83094.1"/>
    </source>
</evidence>
<proteinExistence type="predicted"/>
<dbReference type="EMBL" id="CP003390">
    <property type="protein sequence ID" value="AFI83094.1"/>
    <property type="molecule type" value="Genomic_DNA"/>
</dbReference>
<gene>
    <name evidence="1" type="ordered locus">Q7A_235</name>
</gene>
<dbReference type="Proteomes" id="UP000009144">
    <property type="component" value="Chromosome"/>
</dbReference>
<dbReference type="InterPro" id="IPR010239">
    <property type="entry name" value="CHP02001"/>
</dbReference>
<accession>I1XFC5</accession>
<dbReference type="PATRIC" id="fig|754476.3.peg.233"/>
<sequence length="239" mass="26177">MKMKMLSAMCLAATTVLATSSVMAWESEDGQHSTSASIALSSDYVWRGYSQTDEGAAISGSFDYAHSSGLYAGTWASNVDFDTPDNDVDASMELDIYAGFSSAFGDTGIAYDVGVLRYLYPGEESLDWNEVYGSLSYSFFSLGVAHSGDVYGSGEKGTYYSLGFDYDLPYDVSFSAGYGYYDYDEEVSEENHQDYRIGVAKDFAGFTFDMTYYDMDGDGEDAYGDLAEDRVVFTISKSL</sequence>
<reference evidence="1 2" key="1">
    <citation type="journal article" date="2012" name="J. Bacteriol.">
        <title>Complete genome sequences of Methylophaga sp. strain JAM1 and Methylophaga sp. strain JAM7.</title>
        <authorList>
            <person name="Villeneuve C."/>
            <person name="Martineau C."/>
            <person name="Mauffrey F."/>
            <person name="Villemur R."/>
        </authorList>
    </citation>
    <scope>NUCLEOTIDE SEQUENCE [LARGE SCALE GENOMIC DNA]</scope>
    <source>
        <strain evidence="1 2">JAM1</strain>
    </source>
</reference>
<dbReference type="STRING" id="754476.Q7A_235"/>
<dbReference type="RefSeq" id="WP_014705469.1">
    <property type="nucleotide sequence ID" value="NC_017857.3"/>
</dbReference>
<dbReference type="SUPFAM" id="SSF56935">
    <property type="entry name" value="Porins"/>
    <property type="match status" value="1"/>
</dbReference>
<keyword evidence="2" id="KW-1185">Reference proteome</keyword>
<dbReference type="OrthoDB" id="9793561at2"/>
<dbReference type="NCBIfam" id="TIGR02001">
    <property type="entry name" value="gcw_chp"/>
    <property type="match status" value="1"/>
</dbReference>
<dbReference type="Pfam" id="PF09694">
    <property type="entry name" value="Gcw_chp"/>
    <property type="match status" value="1"/>
</dbReference>
<reference evidence="1 2" key="2">
    <citation type="journal article" date="2013" name="Int. J. Syst. Evol. Microbiol.">
        <title>Methylophaga nitratireducenticrescens sp. nov. and Methylophaga frappieri sp. nov., isolated from the biofilm of the methanol-fed denitrification system treating the seawater at the Montreal Biodome.</title>
        <authorList>
            <person name="Villeneuve C."/>
            <person name="Martineau C."/>
            <person name="Mauffrey F."/>
            <person name="Villemur R."/>
        </authorList>
    </citation>
    <scope>NUCLEOTIDE SEQUENCE [LARGE SCALE GENOMIC DNA]</scope>
    <source>
        <strain evidence="1 2">JAM1</strain>
    </source>
</reference>
<protein>
    <submittedName>
        <fullName evidence="1">Uncharacterized protein</fullName>
    </submittedName>
</protein>
<dbReference type="AlphaFoldDB" id="I1XFC5"/>
<organism evidence="1 2">
    <name type="scientific">Methylophaga nitratireducenticrescens</name>
    <dbReference type="NCBI Taxonomy" id="754476"/>
    <lineage>
        <taxon>Bacteria</taxon>
        <taxon>Pseudomonadati</taxon>
        <taxon>Pseudomonadota</taxon>
        <taxon>Gammaproteobacteria</taxon>
        <taxon>Thiotrichales</taxon>
        <taxon>Piscirickettsiaceae</taxon>
        <taxon>Methylophaga</taxon>
    </lineage>
</organism>